<evidence type="ECO:0000313" key="2">
    <source>
        <dbReference type="EMBL" id="MPC51464.1"/>
    </source>
</evidence>
<name>A0A5B7G4P6_PORTR</name>
<proteinExistence type="predicted"/>
<feature type="compositionally biased region" description="Polar residues" evidence="1">
    <location>
        <begin position="120"/>
        <end position="140"/>
    </location>
</feature>
<keyword evidence="3" id="KW-1185">Reference proteome</keyword>
<sequence>MEAGTFIKSYGDTISSADRYLLKGEISNTGQAPHTAPPASYPVSHHHQASSKHHTPTRQTVTTRHPPHHTPASQPASLLASTHHTLLRQTASQPAITRHFLRTTHQPASQPACQPLRTAPPNSQPASHHQTFSPHHTPASQPAILPVSHIAPPATQPPTWHPPRTIHDTPPPPRCYTGQVTPVAAFSEWRYIKIIMPLGVKEFDVSDVTALSDGCMSSTGAANEAKRSS</sequence>
<evidence type="ECO:0000313" key="3">
    <source>
        <dbReference type="Proteomes" id="UP000324222"/>
    </source>
</evidence>
<feature type="region of interest" description="Disordered" evidence="1">
    <location>
        <begin position="28"/>
        <end position="76"/>
    </location>
</feature>
<dbReference type="Proteomes" id="UP000324222">
    <property type="component" value="Unassembled WGS sequence"/>
</dbReference>
<protein>
    <submittedName>
        <fullName evidence="2">Uncharacterized protein</fullName>
    </submittedName>
</protein>
<comment type="caution">
    <text evidence="2">The sequence shown here is derived from an EMBL/GenBank/DDBJ whole genome shotgun (WGS) entry which is preliminary data.</text>
</comment>
<gene>
    <name evidence="2" type="ORF">E2C01_045310</name>
</gene>
<dbReference type="EMBL" id="VSRR010010197">
    <property type="protein sequence ID" value="MPC51464.1"/>
    <property type="molecule type" value="Genomic_DNA"/>
</dbReference>
<organism evidence="2 3">
    <name type="scientific">Portunus trituberculatus</name>
    <name type="common">Swimming crab</name>
    <name type="synonym">Neptunus trituberculatus</name>
    <dbReference type="NCBI Taxonomy" id="210409"/>
    <lineage>
        <taxon>Eukaryota</taxon>
        <taxon>Metazoa</taxon>
        <taxon>Ecdysozoa</taxon>
        <taxon>Arthropoda</taxon>
        <taxon>Crustacea</taxon>
        <taxon>Multicrustacea</taxon>
        <taxon>Malacostraca</taxon>
        <taxon>Eumalacostraca</taxon>
        <taxon>Eucarida</taxon>
        <taxon>Decapoda</taxon>
        <taxon>Pleocyemata</taxon>
        <taxon>Brachyura</taxon>
        <taxon>Eubrachyura</taxon>
        <taxon>Portunoidea</taxon>
        <taxon>Portunidae</taxon>
        <taxon>Portuninae</taxon>
        <taxon>Portunus</taxon>
    </lineage>
</organism>
<dbReference type="AlphaFoldDB" id="A0A5B7G4P6"/>
<evidence type="ECO:0000256" key="1">
    <source>
        <dbReference type="SAM" id="MobiDB-lite"/>
    </source>
</evidence>
<feature type="compositionally biased region" description="Basic residues" evidence="1">
    <location>
        <begin position="44"/>
        <end position="56"/>
    </location>
</feature>
<accession>A0A5B7G4P6</accession>
<reference evidence="2 3" key="1">
    <citation type="submission" date="2019-05" db="EMBL/GenBank/DDBJ databases">
        <title>Another draft genome of Portunus trituberculatus and its Hox gene families provides insights of decapod evolution.</title>
        <authorList>
            <person name="Jeong J.-H."/>
            <person name="Song I."/>
            <person name="Kim S."/>
            <person name="Choi T."/>
            <person name="Kim D."/>
            <person name="Ryu S."/>
            <person name="Kim W."/>
        </authorList>
    </citation>
    <scope>NUCLEOTIDE SEQUENCE [LARGE SCALE GENOMIC DNA]</scope>
    <source>
        <tissue evidence="2">Muscle</tissue>
    </source>
</reference>
<feature type="region of interest" description="Disordered" evidence="1">
    <location>
        <begin position="104"/>
        <end position="175"/>
    </location>
</feature>